<name>A0A6M3LPX2_9ZZZZ</name>
<evidence type="ECO:0000313" key="1">
    <source>
        <dbReference type="EMBL" id="QJA97180.1"/>
    </source>
</evidence>
<proteinExistence type="predicted"/>
<reference evidence="1" key="1">
    <citation type="submission" date="2020-03" db="EMBL/GenBank/DDBJ databases">
        <title>The deep terrestrial virosphere.</title>
        <authorList>
            <person name="Holmfeldt K."/>
            <person name="Nilsson E."/>
            <person name="Simone D."/>
            <person name="Lopez-Fernandez M."/>
            <person name="Wu X."/>
            <person name="de Brujin I."/>
            <person name="Lundin D."/>
            <person name="Andersson A."/>
            <person name="Bertilsson S."/>
            <person name="Dopson M."/>
        </authorList>
    </citation>
    <scope>NUCLEOTIDE SEQUENCE</scope>
    <source>
        <strain evidence="1">MM415B06522</strain>
    </source>
</reference>
<organism evidence="1">
    <name type="scientific">viral metagenome</name>
    <dbReference type="NCBI Taxonomy" id="1070528"/>
    <lineage>
        <taxon>unclassified sequences</taxon>
        <taxon>metagenomes</taxon>
        <taxon>organismal metagenomes</taxon>
    </lineage>
</organism>
<sequence>MPKMTEPTFDRDGYPTEETLEAIKQWPWEERTAVFPFIASAWHWDDGAKETRPGLWVFATGGWSGNESLIDALRANMCHYRFRSLLLGSLSVWAVTDAAKQDVEAMESRIVDWAWGKPPCS</sequence>
<dbReference type="EMBL" id="MT143470">
    <property type="protein sequence ID" value="QJA97180.1"/>
    <property type="molecule type" value="Genomic_DNA"/>
</dbReference>
<protein>
    <submittedName>
        <fullName evidence="1">Uncharacterized protein</fullName>
    </submittedName>
</protein>
<gene>
    <name evidence="1" type="ORF">MM415B06522_0002</name>
</gene>
<dbReference type="AlphaFoldDB" id="A0A6M3LPX2"/>
<accession>A0A6M3LPX2</accession>